<proteinExistence type="inferred from homology"/>
<evidence type="ECO:0000256" key="1">
    <source>
        <dbReference type="ARBA" id="ARBA00022438"/>
    </source>
</evidence>
<evidence type="ECO:0000313" key="6">
    <source>
        <dbReference type="Proteomes" id="UP000184383"/>
    </source>
</evidence>
<dbReference type="InterPro" id="IPR001466">
    <property type="entry name" value="Beta-lactam-related"/>
</dbReference>
<keyword evidence="1" id="KW-0378">Hydrolase</keyword>
<dbReference type="PANTHER" id="PTHR46825:SF9">
    <property type="entry name" value="BETA-LACTAMASE-RELATED DOMAIN-CONTAINING PROTEIN"/>
    <property type="match status" value="1"/>
</dbReference>
<dbReference type="GO" id="GO:0004177">
    <property type="term" value="F:aminopeptidase activity"/>
    <property type="evidence" value="ECO:0007669"/>
    <property type="project" value="UniProtKB-KW"/>
</dbReference>
<dbReference type="Pfam" id="PF07930">
    <property type="entry name" value="DAP_B"/>
    <property type="match status" value="1"/>
</dbReference>
<dbReference type="InterPro" id="IPR012338">
    <property type="entry name" value="Beta-lactam/transpept-like"/>
</dbReference>
<dbReference type="VEuPathDB" id="FungiDB:ASPWEDRAFT_37837"/>
<dbReference type="AlphaFoldDB" id="A0A1L9RYR6"/>
<sequence length="537" mass="59870">MSDQSVEEVVSFVQALRRGPGGAVAVLKDGEVVSQHVWGYADMEKRIPMTPETRMPICSITKQMLCMLMMDLERDPPATAPAPGEFRRQLENRLRQVLRPEMTQDSGLTIQHLCNNQSGIRDYWALTTLWGGRPDGQFCLPDDADKTLERLASFHFQPGTQHSYANTNFHILARLIEDVTQEPLERLLKERIFLPLGMQTAVLAPDTACAPTPCVGYDGNTRSGFVPAVNRIQWSGDSGIVASLSDMIAYERYLHSKWDDPESVYRAMAEPQTFDDGVPALYGNGLSHVKIGGVLTVGHGGALRGFRLHRRHVPSERLSVVVMFNHEEDAEDTAGSILRQLIDRRRESMAMNITPATGWYGIFFDPVDRLTINFSPNSVPGQLKLKYAGCDEVLELVDPYQAQSVTMTATLQNDVVILHRLEDNKVIHARSIDSAVESSSGPTDYRGEYYCADIDSTFHCTGHGEILYGAFDGFLGQGPVHIMQYLAQDIWSLYCPRGMDAPAPGDWTVAFRRDENGVIDGVTVGCWLARKLEFKKK</sequence>
<feature type="domain" description="D-aminopeptidase" evidence="4">
    <location>
        <begin position="353"/>
        <end position="535"/>
    </location>
</feature>
<protein>
    <recommendedName>
        <fullName evidence="7">Beta-lactamase-related domain-containing protein</fullName>
    </recommendedName>
</protein>
<dbReference type="OrthoDB" id="5946976at2759"/>
<dbReference type="NCBIfam" id="NF009622">
    <property type="entry name" value="PRK13128.1"/>
    <property type="match status" value="1"/>
</dbReference>
<dbReference type="InterPro" id="IPR012856">
    <property type="entry name" value="DAP_B_dom"/>
</dbReference>
<keyword evidence="1" id="KW-0645">Protease</keyword>
<dbReference type="RefSeq" id="XP_040693634.1">
    <property type="nucleotide sequence ID" value="XM_040834761.1"/>
</dbReference>
<keyword evidence="6" id="KW-1185">Reference proteome</keyword>
<dbReference type="GeneID" id="63750609"/>
<keyword evidence="1" id="KW-0031">Aminopeptidase</keyword>
<dbReference type="InterPro" id="IPR050491">
    <property type="entry name" value="AmpC-like"/>
</dbReference>
<evidence type="ECO:0000259" key="3">
    <source>
        <dbReference type="Pfam" id="PF00144"/>
    </source>
</evidence>
<dbReference type="SUPFAM" id="SSF56601">
    <property type="entry name" value="beta-lactamase/transpeptidase-like"/>
    <property type="match status" value="1"/>
</dbReference>
<dbReference type="PANTHER" id="PTHR46825">
    <property type="entry name" value="D-ALANYL-D-ALANINE-CARBOXYPEPTIDASE/ENDOPEPTIDASE AMPH"/>
    <property type="match status" value="1"/>
</dbReference>
<feature type="domain" description="Beta-lactamase-related" evidence="3">
    <location>
        <begin position="14"/>
        <end position="333"/>
    </location>
</feature>
<dbReference type="InterPro" id="IPR027279">
    <property type="entry name" value="D_amino_pept/lipop_sf"/>
</dbReference>
<evidence type="ECO:0000256" key="2">
    <source>
        <dbReference type="ARBA" id="ARBA00038215"/>
    </source>
</evidence>
<dbReference type="SUPFAM" id="SSF50886">
    <property type="entry name" value="D-aminopeptidase, middle and C-terminal domains"/>
    <property type="match status" value="1"/>
</dbReference>
<dbReference type="Gene3D" id="2.40.128.50">
    <property type="match status" value="2"/>
</dbReference>
<evidence type="ECO:0000259" key="4">
    <source>
        <dbReference type="Pfam" id="PF07930"/>
    </source>
</evidence>
<reference evidence="6" key="1">
    <citation type="journal article" date="2017" name="Genome Biol.">
        <title>Comparative genomics reveals high biological diversity and specific adaptations in the industrially and medically important fungal genus Aspergillus.</title>
        <authorList>
            <person name="de Vries R.P."/>
            <person name="Riley R."/>
            <person name="Wiebenga A."/>
            <person name="Aguilar-Osorio G."/>
            <person name="Amillis S."/>
            <person name="Uchima C.A."/>
            <person name="Anderluh G."/>
            <person name="Asadollahi M."/>
            <person name="Askin M."/>
            <person name="Barry K."/>
            <person name="Battaglia E."/>
            <person name="Bayram O."/>
            <person name="Benocci T."/>
            <person name="Braus-Stromeyer S.A."/>
            <person name="Caldana C."/>
            <person name="Canovas D."/>
            <person name="Cerqueira G.C."/>
            <person name="Chen F."/>
            <person name="Chen W."/>
            <person name="Choi C."/>
            <person name="Clum A."/>
            <person name="Dos Santos R.A."/>
            <person name="Damasio A.R."/>
            <person name="Diallinas G."/>
            <person name="Emri T."/>
            <person name="Fekete E."/>
            <person name="Flipphi M."/>
            <person name="Freyberg S."/>
            <person name="Gallo A."/>
            <person name="Gournas C."/>
            <person name="Habgood R."/>
            <person name="Hainaut M."/>
            <person name="Harispe M.L."/>
            <person name="Henrissat B."/>
            <person name="Hilden K.S."/>
            <person name="Hope R."/>
            <person name="Hossain A."/>
            <person name="Karabika E."/>
            <person name="Karaffa L."/>
            <person name="Karanyi Z."/>
            <person name="Krasevec N."/>
            <person name="Kuo A."/>
            <person name="Kusch H."/>
            <person name="LaButti K."/>
            <person name="Lagendijk E.L."/>
            <person name="Lapidus A."/>
            <person name="Levasseur A."/>
            <person name="Lindquist E."/>
            <person name="Lipzen A."/>
            <person name="Logrieco A.F."/>
            <person name="MacCabe A."/>
            <person name="Maekelae M.R."/>
            <person name="Malavazi I."/>
            <person name="Melin P."/>
            <person name="Meyer V."/>
            <person name="Mielnichuk N."/>
            <person name="Miskei M."/>
            <person name="Molnar A.P."/>
            <person name="Mule G."/>
            <person name="Ngan C.Y."/>
            <person name="Orejas M."/>
            <person name="Orosz E."/>
            <person name="Ouedraogo J.P."/>
            <person name="Overkamp K.M."/>
            <person name="Park H.-S."/>
            <person name="Perrone G."/>
            <person name="Piumi F."/>
            <person name="Punt P.J."/>
            <person name="Ram A.F."/>
            <person name="Ramon A."/>
            <person name="Rauscher S."/>
            <person name="Record E."/>
            <person name="Riano-Pachon D.M."/>
            <person name="Robert V."/>
            <person name="Roehrig J."/>
            <person name="Ruller R."/>
            <person name="Salamov A."/>
            <person name="Salih N.S."/>
            <person name="Samson R.A."/>
            <person name="Sandor E."/>
            <person name="Sanguinetti M."/>
            <person name="Schuetze T."/>
            <person name="Sepcic K."/>
            <person name="Shelest E."/>
            <person name="Sherlock G."/>
            <person name="Sophianopoulou V."/>
            <person name="Squina F.M."/>
            <person name="Sun H."/>
            <person name="Susca A."/>
            <person name="Todd R.B."/>
            <person name="Tsang A."/>
            <person name="Unkles S.E."/>
            <person name="van de Wiele N."/>
            <person name="van Rossen-Uffink D."/>
            <person name="Oliveira J.V."/>
            <person name="Vesth T.C."/>
            <person name="Visser J."/>
            <person name="Yu J.-H."/>
            <person name="Zhou M."/>
            <person name="Andersen M.R."/>
            <person name="Archer D.B."/>
            <person name="Baker S.E."/>
            <person name="Benoit I."/>
            <person name="Brakhage A.A."/>
            <person name="Braus G.H."/>
            <person name="Fischer R."/>
            <person name="Frisvad J.C."/>
            <person name="Goldman G.H."/>
            <person name="Houbraken J."/>
            <person name="Oakley B."/>
            <person name="Pocsi I."/>
            <person name="Scazzocchio C."/>
            <person name="Seiboth B."/>
            <person name="vanKuyk P.A."/>
            <person name="Wortman J."/>
            <person name="Dyer P.S."/>
            <person name="Grigoriev I.V."/>
        </authorList>
    </citation>
    <scope>NUCLEOTIDE SEQUENCE [LARGE SCALE GENOMIC DNA]</scope>
    <source>
        <strain evidence="6">DTO 134E9</strain>
    </source>
</reference>
<evidence type="ECO:0008006" key="7">
    <source>
        <dbReference type="Google" id="ProtNLM"/>
    </source>
</evidence>
<evidence type="ECO:0000313" key="5">
    <source>
        <dbReference type="EMBL" id="OJJ39958.1"/>
    </source>
</evidence>
<gene>
    <name evidence="5" type="ORF">ASPWEDRAFT_37837</name>
</gene>
<dbReference type="EMBL" id="KV878210">
    <property type="protein sequence ID" value="OJJ39958.1"/>
    <property type="molecule type" value="Genomic_DNA"/>
</dbReference>
<comment type="similarity">
    <text evidence="2">Belongs to the peptidase S12 family.</text>
</comment>
<dbReference type="Proteomes" id="UP000184383">
    <property type="component" value="Unassembled WGS sequence"/>
</dbReference>
<dbReference type="Gene3D" id="3.40.710.10">
    <property type="entry name" value="DD-peptidase/beta-lactamase superfamily"/>
    <property type="match status" value="1"/>
</dbReference>
<accession>A0A1L9RYR6</accession>
<organism evidence="5 6">
    <name type="scientific">Aspergillus wentii DTO 134E9</name>
    <dbReference type="NCBI Taxonomy" id="1073089"/>
    <lineage>
        <taxon>Eukaryota</taxon>
        <taxon>Fungi</taxon>
        <taxon>Dikarya</taxon>
        <taxon>Ascomycota</taxon>
        <taxon>Pezizomycotina</taxon>
        <taxon>Eurotiomycetes</taxon>
        <taxon>Eurotiomycetidae</taxon>
        <taxon>Eurotiales</taxon>
        <taxon>Aspergillaceae</taxon>
        <taxon>Aspergillus</taxon>
        <taxon>Aspergillus subgen. Cremei</taxon>
    </lineage>
</organism>
<name>A0A1L9RYR6_ASPWE</name>
<dbReference type="Pfam" id="PF00144">
    <property type="entry name" value="Beta-lactamase"/>
    <property type="match status" value="1"/>
</dbReference>